<proteinExistence type="predicted"/>
<dbReference type="Proteomes" id="UP000030224">
    <property type="component" value="Segment"/>
</dbReference>
<accession>A0A0A1IUW9</accession>
<evidence type="ECO:0000313" key="2">
    <source>
        <dbReference type="Proteomes" id="UP000030224"/>
    </source>
</evidence>
<sequence>MEQTIDKSRYIVLDNEGRHVLTLCEKAAYNLLKGVQWTKDKHGQIHVNGVTGVELGVRQGIIAEVFLYPGYIILEEVD</sequence>
<gene>
    <name evidence="1" type="primary">ORF132</name>
</gene>
<reference evidence="1 2" key="1">
    <citation type="journal article" date="2015" name="PLoS ONE">
        <title>Investigation of a Large Collection of Pseudomonas aeruginosa Bacteriophages Collected from a Single Environmental Source in Abidjan, Cote d'Ivoire.</title>
        <authorList>
            <person name="Essoh C."/>
            <person name="Latino L."/>
            <person name="Midoux C."/>
            <person name="Blouin Y."/>
            <person name="Loukou G."/>
            <person name="Nguetta S.P."/>
            <person name="Lathro S."/>
            <person name="Cablanmian A."/>
            <person name="Kouassi A.K."/>
            <person name="Vergnaud G."/>
            <person name="Pourcel C."/>
        </authorList>
    </citation>
    <scope>NUCLEOTIDE SEQUENCE [LARGE SCALE GENOMIC DNA]</scope>
    <source>
        <strain evidence="1">Ab08</strain>
    </source>
</reference>
<organism evidence="1 2">
    <name type="scientific">Pseudomonas phage vB_PaeM_C2-10_Ab08</name>
    <dbReference type="NCBI Taxonomy" id="1548903"/>
    <lineage>
        <taxon>Viruses</taxon>
        <taxon>Duplodnaviria</taxon>
        <taxon>Heunggongvirae</taxon>
        <taxon>Uroviricota</taxon>
        <taxon>Caudoviricetes</taxon>
        <taxon>Vandenendeviridae</taxon>
        <taxon>Skurskavirinae</taxon>
        <taxon>Pakpunavirus</taxon>
        <taxon>Pakpunavirus CAb1</taxon>
    </lineage>
</organism>
<dbReference type="EMBL" id="LN610575">
    <property type="protein sequence ID" value="CEF89446.1"/>
    <property type="molecule type" value="Genomic_DNA"/>
</dbReference>
<evidence type="ECO:0000313" key="1">
    <source>
        <dbReference type="EMBL" id="CEF89446.1"/>
    </source>
</evidence>
<protein>
    <submittedName>
        <fullName evidence="1">Uncharacterized protein</fullName>
    </submittedName>
</protein>
<name>A0A0A1IUW9_9CAUD</name>